<comment type="caution">
    <text evidence="1">The sequence shown here is derived from an EMBL/GenBank/DDBJ whole genome shotgun (WGS) entry which is preliminary data.</text>
</comment>
<dbReference type="EMBL" id="CM042884">
    <property type="protein sequence ID" value="KAI4367887.1"/>
    <property type="molecule type" value="Genomic_DNA"/>
</dbReference>
<protein>
    <submittedName>
        <fullName evidence="1">Uncharacterized protein</fullName>
    </submittedName>
</protein>
<accession>A0ACB9QLZ8</accession>
<sequence>MEPEILPDMEGPLSSTSFPRIVDFLPLHSYFDFLQTKLDDPVLLDADEDLREQLCRLKNNQHAVQEWVDTILRDMFGASLFENPKVAGGAADDIAALNLVLRSFLAMEDRVLKKTHRITENCLRRGKTRPSGEGDLIVPALDTFPEDAGAGSSSVAGGDETRSRGREVIAMLLRRVGREADRVSAAKVVEEISSAMEELESILHQGMESDSDVNESGRGPGLDGEIGCTHPNEPADDEPVQLDPTVEEALKRLEMPTVVREINRRAKLLEARLIFALKDIVQIAKKHENELPKMIKFKVELERMCSDGSVPRTLAAGLQEIDVGMGSYQGALQEQSLMDEILDGFKKGAVKLQEVRNHVVDPEIMAERISELDAMLLEADGYYDEIRTKMFEMKGRVKHGLIVALAKALGGCFLNQ</sequence>
<gene>
    <name evidence="1" type="ORF">MLD38_016511</name>
</gene>
<proteinExistence type="predicted"/>
<organism evidence="1 2">
    <name type="scientific">Melastoma candidum</name>
    <dbReference type="NCBI Taxonomy" id="119954"/>
    <lineage>
        <taxon>Eukaryota</taxon>
        <taxon>Viridiplantae</taxon>
        <taxon>Streptophyta</taxon>
        <taxon>Embryophyta</taxon>
        <taxon>Tracheophyta</taxon>
        <taxon>Spermatophyta</taxon>
        <taxon>Magnoliopsida</taxon>
        <taxon>eudicotyledons</taxon>
        <taxon>Gunneridae</taxon>
        <taxon>Pentapetalae</taxon>
        <taxon>rosids</taxon>
        <taxon>malvids</taxon>
        <taxon>Myrtales</taxon>
        <taxon>Melastomataceae</taxon>
        <taxon>Melastomatoideae</taxon>
        <taxon>Melastomateae</taxon>
        <taxon>Melastoma</taxon>
    </lineage>
</organism>
<keyword evidence="2" id="KW-1185">Reference proteome</keyword>
<name>A0ACB9QLZ8_9MYRT</name>
<dbReference type="Proteomes" id="UP001057402">
    <property type="component" value="Chromosome 5"/>
</dbReference>
<evidence type="ECO:0000313" key="2">
    <source>
        <dbReference type="Proteomes" id="UP001057402"/>
    </source>
</evidence>
<evidence type="ECO:0000313" key="1">
    <source>
        <dbReference type="EMBL" id="KAI4367887.1"/>
    </source>
</evidence>
<reference evidence="2" key="1">
    <citation type="journal article" date="2023" name="Front. Plant Sci.">
        <title>Chromosomal-level genome assembly of Melastoma candidum provides insights into trichome evolution.</title>
        <authorList>
            <person name="Zhong Y."/>
            <person name="Wu W."/>
            <person name="Sun C."/>
            <person name="Zou P."/>
            <person name="Liu Y."/>
            <person name="Dai S."/>
            <person name="Zhou R."/>
        </authorList>
    </citation>
    <scope>NUCLEOTIDE SEQUENCE [LARGE SCALE GENOMIC DNA]</scope>
</reference>